<dbReference type="NCBIfam" id="NF009729">
    <property type="entry name" value="PRK13254.1-3"/>
    <property type="match status" value="1"/>
</dbReference>
<evidence type="ECO:0000256" key="2">
    <source>
        <dbReference type="ARBA" id="ARBA00022475"/>
    </source>
</evidence>
<keyword evidence="10 12" id="KW-0472">Membrane</keyword>
<dbReference type="GO" id="GO:0046872">
    <property type="term" value="F:metal ion binding"/>
    <property type="evidence" value="ECO:0007669"/>
    <property type="project" value="UniProtKB-KW"/>
</dbReference>
<dbReference type="GO" id="GO:0017004">
    <property type="term" value="P:cytochrome complex assembly"/>
    <property type="evidence" value="ECO:0007669"/>
    <property type="project" value="UniProtKB-KW"/>
</dbReference>
<dbReference type="PANTHER" id="PTHR34128">
    <property type="entry name" value="CYTOCHROME C-TYPE BIOGENESIS PROTEIN CCME HOMOLOG, MITOCHONDRIAL"/>
    <property type="match status" value="1"/>
</dbReference>
<dbReference type="NCBIfam" id="NF009727">
    <property type="entry name" value="PRK13254.1-1"/>
    <property type="match status" value="1"/>
</dbReference>
<organism evidence="14 15">
    <name type="scientific">Duganella sacchari</name>
    <dbReference type="NCBI Taxonomy" id="551987"/>
    <lineage>
        <taxon>Bacteria</taxon>
        <taxon>Pseudomonadati</taxon>
        <taxon>Pseudomonadota</taxon>
        <taxon>Betaproteobacteria</taxon>
        <taxon>Burkholderiales</taxon>
        <taxon>Oxalobacteraceae</taxon>
        <taxon>Telluria group</taxon>
        <taxon>Duganella</taxon>
    </lineage>
</organism>
<evidence type="ECO:0000256" key="8">
    <source>
        <dbReference type="ARBA" id="ARBA00022989"/>
    </source>
</evidence>
<evidence type="ECO:0000256" key="3">
    <source>
        <dbReference type="ARBA" id="ARBA00022617"/>
    </source>
</evidence>
<dbReference type="Gene3D" id="2.40.50.140">
    <property type="entry name" value="Nucleic acid-binding proteins"/>
    <property type="match status" value="1"/>
</dbReference>
<dbReference type="STRING" id="551987.SAMN05192549_1128"/>
<feature type="topological domain" description="Extracellular" evidence="12">
    <location>
        <begin position="29"/>
        <end position="146"/>
    </location>
</feature>
<dbReference type="OrthoDB" id="9793584at2"/>
<evidence type="ECO:0000256" key="10">
    <source>
        <dbReference type="ARBA" id="ARBA00023136"/>
    </source>
</evidence>
<dbReference type="AlphaFoldDB" id="A0A1M7TA31"/>
<dbReference type="NCBIfam" id="NF009731">
    <property type="entry name" value="PRK13254.1-5"/>
    <property type="match status" value="1"/>
</dbReference>
<evidence type="ECO:0000256" key="7">
    <source>
        <dbReference type="ARBA" id="ARBA00022968"/>
    </source>
</evidence>
<keyword evidence="9 12" id="KW-0408">Iron</keyword>
<name>A0A1M7TA31_9BURK</name>
<evidence type="ECO:0000313" key="15">
    <source>
        <dbReference type="Proteomes" id="UP000184339"/>
    </source>
</evidence>
<keyword evidence="2 12" id="KW-1003">Cell membrane</keyword>
<dbReference type="GO" id="GO:0005886">
    <property type="term" value="C:plasma membrane"/>
    <property type="evidence" value="ECO:0007669"/>
    <property type="project" value="UniProtKB-SubCell"/>
</dbReference>
<keyword evidence="7 12" id="KW-0735">Signal-anchor</keyword>
<evidence type="ECO:0000256" key="13">
    <source>
        <dbReference type="PIRSR" id="PIRSR604329-50"/>
    </source>
</evidence>
<sequence>MTRRQQRLILVVTTLIALALATWLILSAFRKNLVFFYTPTQVLAGEAPHNRSFRLGGMVEANSLTRAEDGITVSFIVTDMARGVPVHYRGILPDLFKEGKGVVAQGRLDADHRFVAEEVLAKHDENYMPPDAAYALKKGLAAKVDK</sequence>
<protein>
    <recommendedName>
        <fullName evidence="12">Cytochrome c-type biogenesis protein CcmE</fullName>
    </recommendedName>
    <alternativeName>
        <fullName evidence="12">Cytochrome c maturation protein E</fullName>
    </alternativeName>
    <alternativeName>
        <fullName evidence="12">Heme chaperone CcmE</fullName>
    </alternativeName>
</protein>
<evidence type="ECO:0000313" key="14">
    <source>
        <dbReference type="EMBL" id="SHN67590.1"/>
    </source>
</evidence>
<evidence type="ECO:0000256" key="6">
    <source>
        <dbReference type="ARBA" id="ARBA00022748"/>
    </source>
</evidence>
<keyword evidence="6 12" id="KW-0201">Cytochrome c-type biogenesis</keyword>
<dbReference type="HAMAP" id="MF_01959">
    <property type="entry name" value="CcmE"/>
    <property type="match status" value="1"/>
</dbReference>
<dbReference type="PANTHER" id="PTHR34128:SF2">
    <property type="entry name" value="CYTOCHROME C-TYPE BIOGENESIS PROTEIN CCME HOMOLOG, MITOCHONDRIAL"/>
    <property type="match status" value="1"/>
</dbReference>
<comment type="function">
    <text evidence="11 12">Heme chaperone required for the biogenesis of c-type cytochromes. Transiently binds heme delivered by CcmC and transfers the heme to apo-cytochromes in a process facilitated by CcmF and CcmH.</text>
</comment>
<evidence type="ECO:0000256" key="4">
    <source>
        <dbReference type="ARBA" id="ARBA00022692"/>
    </source>
</evidence>
<keyword evidence="15" id="KW-1185">Reference proteome</keyword>
<dbReference type="EMBL" id="FRCX01000012">
    <property type="protein sequence ID" value="SHN67590.1"/>
    <property type="molecule type" value="Genomic_DNA"/>
</dbReference>
<feature type="topological domain" description="Cytoplasmic" evidence="12">
    <location>
        <begin position="1"/>
        <end position="7"/>
    </location>
</feature>
<keyword evidence="5 12" id="KW-0479">Metal-binding</keyword>
<dbReference type="InterPro" id="IPR004329">
    <property type="entry name" value="CcmE"/>
</dbReference>
<evidence type="ECO:0000256" key="9">
    <source>
        <dbReference type="ARBA" id="ARBA00023004"/>
    </source>
</evidence>
<evidence type="ECO:0000256" key="12">
    <source>
        <dbReference type="HAMAP-Rule" id="MF_01959"/>
    </source>
</evidence>
<keyword evidence="8 12" id="KW-1133">Transmembrane helix</keyword>
<dbReference type="GO" id="GO:0017003">
    <property type="term" value="P:protein-heme linkage"/>
    <property type="evidence" value="ECO:0007669"/>
    <property type="project" value="UniProtKB-UniRule"/>
</dbReference>
<proteinExistence type="inferred from homology"/>
<dbReference type="RefSeq" id="WP_072787919.1">
    <property type="nucleotide sequence ID" value="NZ_FRCX01000012.1"/>
</dbReference>
<dbReference type="GO" id="GO:0020037">
    <property type="term" value="F:heme binding"/>
    <property type="evidence" value="ECO:0007669"/>
    <property type="project" value="InterPro"/>
</dbReference>
<keyword evidence="3 12" id="KW-0349">Heme</keyword>
<dbReference type="InterPro" id="IPR036127">
    <property type="entry name" value="CcmE-like_sf"/>
</dbReference>
<dbReference type="Pfam" id="PF03100">
    <property type="entry name" value="CcmE"/>
    <property type="match status" value="1"/>
</dbReference>
<evidence type="ECO:0000256" key="1">
    <source>
        <dbReference type="ARBA" id="ARBA00004533"/>
    </source>
</evidence>
<reference evidence="15" key="1">
    <citation type="submission" date="2016-11" db="EMBL/GenBank/DDBJ databases">
        <authorList>
            <person name="Varghese N."/>
            <person name="Submissions S."/>
        </authorList>
    </citation>
    <scope>NUCLEOTIDE SEQUENCE [LARGE SCALE GENOMIC DNA]</scope>
    <source>
        <strain evidence="15">Sac-22</strain>
    </source>
</reference>
<feature type="binding site" description="axial binding residue" evidence="12 13">
    <location>
        <position position="127"/>
    </location>
    <ligand>
        <name>heme</name>
        <dbReference type="ChEBI" id="CHEBI:30413"/>
    </ligand>
    <ligandPart>
        <name>Fe</name>
        <dbReference type="ChEBI" id="CHEBI:18248"/>
    </ligandPart>
</feature>
<gene>
    <name evidence="12" type="primary">ccmE</name>
    <name evidence="12" type="synonym">cycJ</name>
    <name evidence="14" type="ORF">SAMN05192549_1128</name>
</gene>
<dbReference type="FunFam" id="2.40.50.140:FF:000104">
    <property type="entry name" value="Cytochrome c-type biogenesis protein CcmE"/>
    <property type="match status" value="1"/>
</dbReference>
<keyword evidence="4 12" id="KW-0812">Transmembrane</keyword>
<dbReference type="Proteomes" id="UP000184339">
    <property type="component" value="Unassembled WGS sequence"/>
</dbReference>
<dbReference type="InterPro" id="IPR012340">
    <property type="entry name" value="NA-bd_OB-fold"/>
</dbReference>
<feature type="binding site" description="covalent" evidence="12 13">
    <location>
        <position position="123"/>
    </location>
    <ligand>
        <name>heme</name>
        <dbReference type="ChEBI" id="CHEBI:30413"/>
    </ligand>
</feature>
<dbReference type="SUPFAM" id="SSF82093">
    <property type="entry name" value="Heme chaperone CcmE"/>
    <property type="match status" value="1"/>
</dbReference>
<evidence type="ECO:0000256" key="5">
    <source>
        <dbReference type="ARBA" id="ARBA00022723"/>
    </source>
</evidence>
<accession>A0A1M7TA31</accession>
<comment type="similarity">
    <text evidence="12">Belongs to the CcmE/CycJ family.</text>
</comment>
<comment type="subcellular location">
    <subcellularLocation>
        <location evidence="1">Cell inner membrane</location>
    </subcellularLocation>
    <subcellularLocation>
        <location evidence="12">Cell membrane</location>
        <topology evidence="12">Single-pass type II membrane protein</topology>
    </subcellularLocation>
</comment>
<evidence type="ECO:0000256" key="11">
    <source>
        <dbReference type="ARBA" id="ARBA00056663"/>
    </source>
</evidence>